<reference evidence="3" key="1">
    <citation type="submission" date="2013-09" db="EMBL/GenBank/DDBJ databases">
        <title>The Genome Sequence of Anopheles culicifacies species A.</title>
        <authorList>
            <consortium name="The Broad Institute Genomics Platform"/>
            <person name="Neafsey D.E."/>
            <person name="Besansky N."/>
            <person name="Howell P."/>
            <person name="Walton C."/>
            <person name="Young S.K."/>
            <person name="Zeng Q."/>
            <person name="Gargeya S."/>
            <person name="Fitzgerald M."/>
            <person name="Haas B."/>
            <person name="Abouelleil A."/>
            <person name="Allen A.W."/>
            <person name="Alvarado L."/>
            <person name="Arachchi H.M."/>
            <person name="Berlin A.M."/>
            <person name="Chapman S.B."/>
            <person name="Gainer-Dewar J."/>
            <person name="Goldberg J."/>
            <person name="Griggs A."/>
            <person name="Gujja S."/>
            <person name="Hansen M."/>
            <person name="Howarth C."/>
            <person name="Imamovic A."/>
            <person name="Ireland A."/>
            <person name="Larimer J."/>
            <person name="McCowan C."/>
            <person name="Murphy C."/>
            <person name="Pearson M."/>
            <person name="Poon T.W."/>
            <person name="Priest M."/>
            <person name="Roberts A."/>
            <person name="Saif S."/>
            <person name="Shea T."/>
            <person name="Sisk P."/>
            <person name="Sykes S."/>
            <person name="Wortman J."/>
            <person name="Nusbaum C."/>
            <person name="Birren B."/>
        </authorList>
    </citation>
    <scope>NUCLEOTIDE SEQUENCE [LARGE SCALE GENOMIC DNA]</scope>
    <source>
        <strain evidence="3">A-37</strain>
    </source>
</reference>
<dbReference type="AlphaFoldDB" id="A0A182MG53"/>
<dbReference type="STRING" id="139723.A0A182MG53"/>
<reference evidence="2" key="2">
    <citation type="submission" date="2020-05" db="UniProtKB">
        <authorList>
            <consortium name="EnsemblMetazoa"/>
        </authorList>
    </citation>
    <scope>IDENTIFICATION</scope>
    <source>
        <strain evidence="2">A-37</strain>
    </source>
</reference>
<feature type="transmembrane region" description="Helical" evidence="1">
    <location>
        <begin position="70"/>
        <end position="88"/>
    </location>
</feature>
<sequence length="132" mass="14521">MKTEWVVVLNEKHPKPNTPVPSHILNMLLAHDYNSRRSSIASSQSRNIRSTVLKNMFKKIALTRSAMKKVVVVGFVSILGSFLLLQYWNDSSDSTKPSAAMSMGIYNTHIYGTLDGASGNGDNVRASAIPIK</sequence>
<evidence type="ECO:0000313" key="3">
    <source>
        <dbReference type="Proteomes" id="UP000075883"/>
    </source>
</evidence>
<evidence type="ECO:0000256" key="1">
    <source>
        <dbReference type="SAM" id="Phobius"/>
    </source>
</evidence>
<accession>A0A182MG53</accession>
<organism evidence="2 3">
    <name type="scientific">Anopheles culicifacies</name>
    <dbReference type="NCBI Taxonomy" id="139723"/>
    <lineage>
        <taxon>Eukaryota</taxon>
        <taxon>Metazoa</taxon>
        <taxon>Ecdysozoa</taxon>
        <taxon>Arthropoda</taxon>
        <taxon>Hexapoda</taxon>
        <taxon>Insecta</taxon>
        <taxon>Pterygota</taxon>
        <taxon>Neoptera</taxon>
        <taxon>Endopterygota</taxon>
        <taxon>Diptera</taxon>
        <taxon>Nematocera</taxon>
        <taxon>Culicoidea</taxon>
        <taxon>Culicidae</taxon>
        <taxon>Anophelinae</taxon>
        <taxon>Anopheles</taxon>
        <taxon>culicifacies species complex</taxon>
    </lineage>
</organism>
<keyword evidence="1" id="KW-0812">Transmembrane</keyword>
<keyword evidence="3" id="KW-1185">Reference proteome</keyword>
<dbReference type="VEuPathDB" id="VectorBase:ACUA017500"/>
<keyword evidence="1" id="KW-1133">Transmembrane helix</keyword>
<evidence type="ECO:0000313" key="2">
    <source>
        <dbReference type="EnsemblMetazoa" id="ACUA017500-PA"/>
    </source>
</evidence>
<protein>
    <submittedName>
        <fullName evidence="2">Uncharacterized protein</fullName>
    </submittedName>
</protein>
<name>A0A182MG53_9DIPT</name>
<dbReference type="EnsemblMetazoa" id="ACUA017500-RA">
    <property type="protein sequence ID" value="ACUA017500-PA"/>
    <property type="gene ID" value="ACUA017500"/>
</dbReference>
<keyword evidence="1" id="KW-0472">Membrane</keyword>
<dbReference type="Proteomes" id="UP000075883">
    <property type="component" value="Unassembled WGS sequence"/>
</dbReference>
<proteinExistence type="predicted"/>
<dbReference type="EMBL" id="AXCM01014044">
    <property type="status" value="NOT_ANNOTATED_CDS"/>
    <property type="molecule type" value="Genomic_DNA"/>
</dbReference>